<dbReference type="GO" id="GO:0008652">
    <property type="term" value="P:amino acid biosynthetic process"/>
    <property type="evidence" value="ECO:0007669"/>
    <property type="project" value="UniProtKB-ARBA"/>
</dbReference>
<dbReference type="Gene3D" id="3.20.10.10">
    <property type="entry name" value="D-amino Acid Aminotransferase, subunit A, domain 2"/>
    <property type="match status" value="1"/>
</dbReference>
<evidence type="ECO:0000256" key="10">
    <source>
        <dbReference type="RuleBase" id="RU004106"/>
    </source>
</evidence>
<comment type="subunit">
    <text evidence="3">Homodimer.</text>
</comment>
<dbReference type="PANTHER" id="PTHR42743:SF10">
    <property type="entry name" value="D-ALANINE AMINOTRANSFERASE"/>
    <property type="match status" value="1"/>
</dbReference>
<dbReference type="EC" id="2.6.1.21" evidence="4 12"/>
<dbReference type="GO" id="GO:0046394">
    <property type="term" value="P:carboxylic acid biosynthetic process"/>
    <property type="evidence" value="ECO:0007669"/>
    <property type="project" value="UniProtKB-ARBA"/>
</dbReference>
<evidence type="ECO:0000256" key="6">
    <source>
        <dbReference type="ARBA" id="ARBA00022576"/>
    </source>
</evidence>
<accession>A0A3L7K6H9</accession>
<comment type="function">
    <text evidence="12">Acts on the D-isomers of alanine, leucine, aspartate, glutamate, aminobutyrate, norvaline and asparagine. The enzyme transfers an amino group from a substrate D-amino acid to the pyridoxal phosphate cofactor to form pyridoxamine and an alpha-keto acid in the first half-reaction.</text>
</comment>
<dbReference type="Pfam" id="PF01063">
    <property type="entry name" value="Aminotran_4"/>
    <property type="match status" value="1"/>
</dbReference>
<evidence type="ECO:0000256" key="9">
    <source>
        <dbReference type="ARBA" id="ARBA00047911"/>
    </source>
</evidence>
<comment type="catalytic activity">
    <reaction evidence="9 12">
        <text>D-alanine + 2-oxoglutarate = D-glutamate + pyruvate</text>
        <dbReference type="Rhea" id="RHEA:15869"/>
        <dbReference type="ChEBI" id="CHEBI:15361"/>
        <dbReference type="ChEBI" id="CHEBI:16810"/>
        <dbReference type="ChEBI" id="CHEBI:29986"/>
        <dbReference type="ChEBI" id="CHEBI:57416"/>
        <dbReference type="EC" id="2.6.1.21"/>
    </reaction>
</comment>
<dbReference type="InterPro" id="IPR005784">
    <property type="entry name" value="D_amino_transT"/>
</dbReference>
<evidence type="ECO:0000256" key="8">
    <source>
        <dbReference type="ARBA" id="ARBA00022898"/>
    </source>
</evidence>
<name>A0A3L7K6H9_9BACI</name>
<evidence type="ECO:0000256" key="5">
    <source>
        <dbReference type="ARBA" id="ARBA00021779"/>
    </source>
</evidence>
<dbReference type="FunFam" id="3.20.10.10:FF:000002">
    <property type="entry name" value="D-alanine aminotransferase"/>
    <property type="match status" value="1"/>
</dbReference>
<dbReference type="PANTHER" id="PTHR42743">
    <property type="entry name" value="AMINO-ACID AMINOTRANSFERASE"/>
    <property type="match status" value="1"/>
</dbReference>
<evidence type="ECO:0000256" key="2">
    <source>
        <dbReference type="ARBA" id="ARBA00009320"/>
    </source>
</evidence>
<sequence>MEKIIVNGEMLERNGFYVDIEDRGYQFGDGIYEVIRVYEGRMYTQEEHLNRLYESAGKIGLNISYTKEELTDHLEKLIQSNQLDTGIIYMQFTRGASPRQHAFPVEPVPASYVAYTKVMARPEVFMKEGVKGHLVEDIRWLRCDIKSLNLLGNIMAKQSASEAGCFEAIQHRGETVTEGSSSNVFIVKEGAVITHPATNLILNGITRQEIQKLCSESGIVFEEREFTVTNLMAADEVFIASTTSEVMPIVEIDNTVIGDGKPGQVTKQLQTLFWNRVVERAKLAI</sequence>
<evidence type="ECO:0000313" key="13">
    <source>
        <dbReference type="EMBL" id="RLQ97884.1"/>
    </source>
</evidence>
<protein>
    <recommendedName>
        <fullName evidence="5 12">D-alanine aminotransferase</fullName>
        <ecNumber evidence="4 12">2.6.1.21</ecNumber>
    </recommendedName>
</protein>
<dbReference type="InterPro" id="IPR043131">
    <property type="entry name" value="BCAT-like_N"/>
</dbReference>
<evidence type="ECO:0000256" key="7">
    <source>
        <dbReference type="ARBA" id="ARBA00022679"/>
    </source>
</evidence>
<dbReference type="GO" id="GO:0030170">
    <property type="term" value="F:pyridoxal phosphate binding"/>
    <property type="evidence" value="ECO:0007669"/>
    <property type="project" value="InterPro"/>
</dbReference>
<keyword evidence="14" id="KW-1185">Reference proteome</keyword>
<dbReference type="CDD" id="cd01558">
    <property type="entry name" value="D-AAT_like"/>
    <property type="match status" value="1"/>
</dbReference>
<keyword evidence="6 13" id="KW-0032">Aminotransferase</keyword>
<dbReference type="NCBIfam" id="TIGR01121">
    <property type="entry name" value="D_amino_aminoT"/>
    <property type="match status" value="1"/>
</dbReference>
<dbReference type="InterPro" id="IPR036038">
    <property type="entry name" value="Aminotransferase-like"/>
</dbReference>
<dbReference type="GO" id="GO:0005829">
    <property type="term" value="C:cytosol"/>
    <property type="evidence" value="ECO:0007669"/>
    <property type="project" value="TreeGrafter"/>
</dbReference>
<keyword evidence="8 11" id="KW-0663">Pyridoxal phosphate</keyword>
<keyword evidence="7 13" id="KW-0808">Transferase</keyword>
<dbReference type="InterPro" id="IPR018300">
    <property type="entry name" value="Aminotrans_IV_CS"/>
</dbReference>
<dbReference type="SUPFAM" id="SSF56752">
    <property type="entry name" value="D-aminoacid aminotransferase-like PLP-dependent enzymes"/>
    <property type="match status" value="1"/>
</dbReference>
<dbReference type="InterPro" id="IPR001544">
    <property type="entry name" value="Aminotrans_IV"/>
</dbReference>
<organism evidence="13 14">
    <name type="scientific">Falsibacillus albus</name>
    <dbReference type="NCBI Taxonomy" id="2478915"/>
    <lineage>
        <taxon>Bacteria</taxon>
        <taxon>Bacillati</taxon>
        <taxon>Bacillota</taxon>
        <taxon>Bacilli</taxon>
        <taxon>Bacillales</taxon>
        <taxon>Bacillaceae</taxon>
        <taxon>Falsibacillus</taxon>
    </lineage>
</organism>
<dbReference type="InterPro" id="IPR043132">
    <property type="entry name" value="BCAT-like_C"/>
</dbReference>
<dbReference type="GO" id="GO:0047810">
    <property type="term" value="F:D-alanine-2-oxoglutarate aminotransferase activity"/>
    <property type="evidence" value="ECO:0007669"/>
    <property type="project" value="UniProtKB-EC"/>
</dbReference>
<dbReference type="Proteomes" id="UP000276770">
    <property type="component" value="Unassembled WGS sequence"/>
</dbReference>
<dbReference type="RefSeq" id="WP_121678576.1">
    <property type="nucleotide sequence ID" value="NZ_RCVZ01000001.1"/>
</dbReference>
<dbReference type="AlphaFoldDB" id="A0A3L7K6H9"/>
<dbReference type="GO" id="GO:0046416">
    <property type="term" value="P:D-amino acid metabolic process"/>
    <property type="evidence" value="ECO:0007669"/>
    <property type="project" value="InterPro"/>
</dbReference>
<reference evidence="13 14" key="1">
    <citation type="submission" date="2018-10" db="EMBL/GenBank/DDBJ databases">
        <title>Falsibacillus sp. genome draft.</title>
        <authorList>
            <person name="Shi S."/>
        </authorList>
    </citation>
    <scope>NUCLEOTIDE SEQUENCE [LARGE SCALE GENOMIC DNA]</scope>
    <source>
        <strain evidence="13 14">GY 10110</strain>
    </source>
</reference>
<gene>
    <name evidence="13" type="primary">dat</name>
    <name evidence="13" type="ORF">D9X91_00360</name>
</gene>
<dbReference type="Gene3D" id="3.30.470.10">
    <property type="match status" value="1"/>
</dbReference>
<dbReference type="FunFam" id="3.30.470.10:FF:000009">
    <property type="entry name" value="D-alanine aminotransferase"/>
    <property type="match status" value="1"/>
</dbReference>
<comment type="cofactor">
    <cofactor evidence="1 11">
        <name>pyridoxal 5'-phosphate</name>
        <dbReference type="ChEBI" id="CHEBI:597326"/>
    </cofactor>
</comment>
<comment type="similarity">
    <text evidence="2 10">Belongs to the class-IV pyridoxal-phosphate-dependent aminotransferase family.</text>
</comment>
<evidence type="ECO:0000313" key="14">
    <source>
        <dbReference type="Proteomes" id="UP000276770"/>
    </source>
</evidence>
<dbReference type="EMBL" id="RCVZ01000001">
    <property type="protein sequence ID" value="RLQ97884.1"/>
    <property type="molecule type" value="Genomic_DNA"/>
</dbReference>
<dbReference type="OrthoDB" id="9805628at2"/>
<evidence type="ECO:0000256" key="11">
    <source>
        <dbReference type="RuleBase" id="RU004516"/>
    </source>
</evidence>
<evidence type="ECO:0000256" key="3">
    <source>
        <dbReference type="ARBA" id="ARBA00011738"/>
    </source>
</evidence>
<dbReference type="InterPro" id="IPR050571">
    <property type="entry name" value="Class-IV_PLP-Dep_Aminotrnsfr"/>
</dbReference>
<proteinExistence type="inferred from homology"/>
<evidence type="ECO:0000256" key="4">
    <source>
        <dbReference type="ARBA" id="ARBA00012874"/>
    </source>
</evidence>
<dbReference type="PROSITE" id="PS00770">
    <property type="entry name" value="AA_TRANSFER_CLASS_4"/>
    <property type="match status" value="1"/>
</dbReference>
<evidence type="ECO:0000256" key="12">
    <source>
        <dbReference type="RuleBase" id="RU004520"/>
    </source>
</evidence>
<evidence type="ECO:0000256" key="1">
    <source>
        <dbReference type="ARBA" id="ARBA00001933"/>
    </source>
</evidence>
<comment type="caution">
    <text evidence="13">The sequence shown here is derived from an EMBL/GenBank/DDBJ whole genome shotgun (WGS) entry which is preliminary data.</text>
</comment>